<keyword evidence="1" id="KW-1133">Transmembrane helix</keyword>
<accession>A0ABD6DJB9</accession>
<dbReference type="AlphaFoldDB" id="A0ABD6DJB9"/>
<feature type="transmembrane region" description="Helical" evidence="1">
    <location>
        <begin position="80"/>
        <end position="99"/>
    </location>
</feature>
<evidence type="ECO:0000313" key="3">
    <source>
        <dbReference type="Proteomes" id="UP001597034"/>
    </source>
</evidence>
<evidence type="ECO:0000313" key="2">
    <source>
        <dbReference type="EMBL" id="MFD1646136.1"/>
    </source>
</evidence>
<reference evidence="2 3" key="1">
    <citation type="journal article" date="2019" name="Int. J. Syst. Evol. Microbiol.">
        <title>The Global Catalogue of Microorganisms (GCM) 10K type strain sequencing project: providing services to taxonomists for standard genome sequencing and annotation.</title>
        <authorList>
            <consortium name="The Broad Institute Genomics Platform"/>
            <consortium name="The Broad Institute Genome Sequencing Center for Infectious Disease"/>
            <person name="Wu L."/>
            <person name="Ma J."/>
        </authorList>
    </citation>
    <scope>NUCLEOTIDE SEQUENCE [LARGE SCALE GENOMIC DNA]</scope>
    <source>
        <strain evidence="2 3">CGMCC 1.10390</strain>
    </source>
</reference>
<sequence length="164" mass="18095">MTSTPIPSQIRERVRRYLSLRVLVLWSALTVLVVVFAYVAVAPRFNHVGAMGLALLCLFLIGLFRLNVGERVETMLSEKWEVSLLGVVFFGVAALPIPLRACFGASCSGTRELHVFYDWSLFGPAIAVSFAADLCAHLCPHRVQLLPLTIGYLFLAEAVTKEQS</sequence>
<feature type="transmembrane region" description="Helical" evidence="1">
    <location>
        <begin position="119"/>
        <end position="139"/>
    </location>
</feature>
<organism evidence="2 3">
    <name type="scientific">Haloarchaeobius litoreus</name>
    <dbReference type="NCBI Taxonomy" id="755306"/>
    <lineage>
        <taxon>Archaea</taxon>
        <taxon>Methanobacteriati</taxon>
        <taxon>Methanobacteriota</taxon>
        <taxon>Stenosarchaea group</taxon>
        <taxon>Halobacteria</taxon>
        <taxon>Halobacteriales</taxon>
        <taxon>Halorubellaceae</taxon>
        <taxon>Haloarchaeobius</taxon>
    </lineage>
</organism>
<keyword evidence="3" id="KW-1185">Reference proteome</keyword>
<dbReference type="EMBL" id="JBHUDO010000002">
    <property type="protein sequence ID" value="MFD1646136.1"/>
    <property type="molecule type" value="Genomic_DNA"/>
</dbReference>
<comment type="caution">
    <text evidence="2">The sequence shown here is derived from an EMBL/GenBank/DDBJ whole genome shotgun (WGS) entry which is preliminary data.</text>
</comment>
<dbReference type="Proteomes" id="UP001597034">
    <property type="component" value="Unassembled WGS sequence"/>
</dbReference>
<feature type="transmembrane region" description="Helical" evidence="1">
    <location>
        <begin position="47"/>
        <end position="68"/>
    </location>
</feature>
<name>A0ABD6DJB9_9EURY</name>
<keyword evidence="1" id="KW-0472">Membrane</keyword>
<dbReference type="RefSeq" id="WP_256398341.1">
    <property type="nucleotide sequence ID" value="NZ_JANHJR010000001.1"/>
</dbReference>
<gene>
    <name evidence="2" type="ORF">ACFSBL_10625</name>
</gene>
<keyword evidence="1" id="KW-0812">Transmembrane</keyword>
<proteinExistence type="predicted"/>
<evidence type="ECO:0000256" key="1">
    <source>
        <dbReference type="SAM" id="Phobius"/>
    </source>
</evidence>
<feature type="transmembrane region" description="Helical" evidence="1">
    <location>
        <begin position="20"/>
        <end position="41"/>
    </location>
</feature>
<protein>
    <submittedName>
        <fullName evidence="2">Uncharacterized protein</fullName>
    </submittedName>
</protein>